<dbReference type="AlphaFoldDB" id="A0AAQ3L854"/>
<keyword evidence="2" id="KW-1185">Reference proteome</keyword>
<protein>
    <submittedName>
        <fullName evidence="1">Uncharacterized protein</fullName>
    </submittedName>
</protein>
<name>A0AAQ3L854_9BACT</name>
<organism evidence="1 2">
    <name type="scientific">Rubellicoccus peritrichatus</name>
    <dbReference type="NCBI Taxonomy" id="3080537"/>
    <lineage>
        <taxon>Bacteria</taxon>
        <taxon>Pseudomonadati</taxon>
        <taxon>Verrucomicrobiota</taxon>
        <taxon>Opitutia</taxon>
        <taxon>Puniceicoccales</taxon>
        <taxon>Cerasicoccaceae</taxon>
        <taxon>Rubellicoccus</taxon>
    </lineage>
</organism>
<dbReference type="RefSeq" id="WP_317833407.1">
    <property type="nucleotide sequence ID" value="NZ_CP136920.1"/>
</dbReference>
<dbReference type="EMBL" id="CP136920">
    <property type="protein sequence ID" value="WOO41060.1"/>
    <property type="molecule type" value="Genomic_DNA"/>
</dbReference>
<evidence type="ECO:0000313" key="2">
    <source>
        <dbReference type="Proteomes" id="UP001304300"/>
    </source>
</evidence>
<proteinExistence type="predicted"/>
<gene>
    <name evidence="1" type="ORF">RZN69_20770</name>
</gene>
<dbReference type="KEGG" id="puo:RZN69_20770"/>
<evidence type="ECO:0000313" key="1">
    <source>
        <dbReference type="EMBL" id="WOO41060.1"/>
    </source>
</evidence>
<accession>A0AAQ3L854</accession>
<reference evidence="1 2" key="1">
    <citation type="submission" date="2023-10" db="EMBL/GenBank/DDBJ databases">
        <title>Rubellicoccus peritrichatus gen. nov., sp. nov., isolated from an algae of coral reef tank.</title>
        <authorList>
            <person name="Luo J."/>
        </authorList>
    </citation>
    <scope>NUCLEOTIDE SEQUENCE [LARGE SCALE GENOMIC DNA]</scope>
    <source>
        <strain evidence="1 2">CR14</strain>
    </source>
</reference>
<sequence>MTPAAIEHLRARLYLFAVLPAMDDLLKASPEACSVLGSEPFSIAFKTRSGLRAAYFLYENHCRFVWGKATERADVELFFHSDAQANATFEGRKSIPPMPTRGFSKIGKVKIFQEIAGILEDFLKPSPEALKDKDFREAFVKTYFGIVLRALCQLCEHEKKGRELFKNGPQGLAQFQLGRDGVPTWLNLVSRKLDWGRGEPPRPSDVCICFLNPEVAIRALNDQIDAQVELGLGTLEIAGFSPLAEQVNLLLERIELYLPKGV</sequence>
<dbReference type="Proteomes" id="UP001304300">
    <property type="component" value="Chromosome"/>
</dbReference>